<comment type="caution">
    <text evidence="1">The sequence shown here is derived from an EMBL/GenBank/DDBJ whole genome shotgun (WGS) entry which is preliminary data.</text>
</comment>
<name>A0A7W4VUZ4_9ACTN</name>
<organism evidence="1 2">
    <name type="scientific">Nocardioides soli</name>
    <dbReference type="NCBI Taxonomy" id="1036020"/>
    <lineage>
        <taxon>Bacteria</taxon>
        <taxon>Bacillati</taxon>
        <taxon>Actinomycetota</taxon>
        <taxon>Actinomycetes</taxon>
        <taxon>Propionibacteriales</taxon>
        <taxon>Nocardioidaceae</taxon>
        <taxon>Nocardioides</taxon>
    </lineage>
</organism>
<accession>A0A7W4VUZ4</accession>
<dbReference type="Proteomes" id="UP000589626">
    <property type="component" value="Unassembled WGS sequence"/>
</dbReference>
<reference evidence="1 2" key="1">
    <citation type="submission" date="2020-08" db="EMBL/GenBank/DDBJ databases">
        <title>Sequencing the genomes of 1000 actinobacteria strains.</title>
        <authorList>
            <person name="Klenk H.-P."/>
        </authorList>
    </citation>
    <scope>NUCLEOTIDE SEQUENCE [LARGE SCALE GENOMIC DNA]</scope>
    <source>
        <strain evidence="1 2">DSM 105498</strain>
    </source>
</reference>
<protein>
    <submittedName>
        <fullName evidence="1">Uncharacterized protein</fullName>
    </submittedName>
</protein>
<evidence type="ECO:0000313" key="2">
    <source>
        <dbReference type="Proteomes" id="UP000589626"/>
    </source>
</evidence>
<proteinExistence type="predicted"/>
<sequence>MPGILTRAVRELLSPAMVVALLALALSLGGTAYAAKLITSKEIKNNTVKSVDIRNGGVAAVDIKKGAIGSAELKDGGVGSADIADGGVGSAEIADGAVGSADVADGSIGLDDLSPAVKAAISQTWDPSQTLVSGRTVTGSVYYSIDSSAAGQSLHQAIALPARAPVAITSENFAPDGSVRTSDDDPSCTGTYNVPTAPAGKLCAYYSSSNNVATVLIAPLQPGRDKGFIVQAATTASGMTSIDFSWAYTAP</sequence>
<dbReference type="RefSeq" id="WP_183591956.1">
    <property type="nucleotide sequence ID" value="NZ_JACHWR010000001.1"/>
</dbReference>
<keyword evidence="2" id="KW-1185">Reference proteome</keyword>
<evidence type="ECO:0000313" key="1">
    <source>
        <dbReference type="EMBL" id="MBB3042135.1"/>
    </source>
</evidence>
<dbReference type="EMBL" id="JACHWR010000001">
    <property type="protein sequence ID" value="MBB3042135.1"/>
    <property type="molecule type" value="Genomic_DNA"/>
</dbReference>
<dbReference type="AlphaFoldDB" id="A0A7W4VUZ4"/>
<gene>
    <name evidence="1" type="ORF">FHU40_001936</name>
</gene>